<dbReference type="InterPro" id="IPR042080">
    <property type="entry name" value="RNA_2'-PTrans_N"/>
</dbReference>
<dbReference type="Proteomes" id="UP000319852">
    <property type="component" value="Chromosome"/>
</dbReference>
<dbReference type="Pfam" id="PF01885">
    <property type="entry name" value="PTS_2-RNA"/>
    <property type="match status" value="1"/>
</dbReference>
<evidence type="ECO:0000313" key="7">
    <source>
        <dbReference type="Proteomes" id="UP000319852"/>
    </source>
</evidence>
<keyword evidence="2 5" id="KW-0808">Transferase</keyword>
<comment type="similarity">
    <text evidence="1 5">Belongs to the KptA/TPT1 family.</text>
</comment>
<protein>
    <recommendedName>
        <fullName evidence="5">Probable RNA 2'-phosphotransferase</fullName>
        <ecNumber evidence="5">2.7.1.-</ecNumber>
    </recommendedName>
</protein>
<name>A0A517MWP0_9BACT</name>
<dbReference type="SUPFAM" id="SSF56399">
    <property type="entry name" value="ADP-ribosylation"/>
    <property type="match status" value="1"/>
</dbReference>
<keyword evidence="3 5" id="KW-0520">NAD</keyword>
<keyword evidence="7" id="KW-1185">Reference proteome</keyword>
<accession>A0A517MWP0</accession>
<dbReference type="PANTHER" id="PTHR12684">
    <property type="entry name" value="PUTATIVE PHOSPHOTRANSFERASE"/>
    <property type="match status" value="1"/>
</dbReference>
<dbReference type="HAMAP" id="MF_00299">
    <property type="entry name" value="KptA"/>
    <property type="match status" value="1"/>
</dbReference>
<sequence length="185" mass="20799">MITMNEQKLKKISKSLSYVLRHRPDSVGLELGDGGWVAVEDLLAAFQRSGKTLSRELLDVVVAENDKQRFEFSEDNTQIRARQGHSAEVDLGYEPATPPDVLYHGTATKNLESIRQKGLIKANRHHVHMSTNKETMLDVAKRHGKPILLAVDAKQMLADGHEFFVTGNSVWLTDHVPPEYLSQED</sequence>
<evidence type="ECO:0000256" key="5">
    <source>
        <dbReference type="HAMAP-Rule" id="MF_00299"/>
    </source>
</evidence>
<gene>
    <name evidence="5" type="primary">kptA</name>
    <name evidence="6" type="ORF">HG15A2_25190</name>
</gene>
<dbReference type="GO" id="GO:0000215">
    <property type="term" value="F:tRNA 2'-phosphotransferase activity"/>
    <property type="evidence" value="ECO:0007669"/>
    <property type="project" value="TreeGrafter"/>
</dbReference>
<dbReference type="InterPro" id="IPR042081">
    <property type="entry name" value="RNA_2'-PTrans_C"/>
</dbReference>
<dbReference type="GO" id="GO:0006388">
    <property type="term" value="P:tRNA splicing, via endonucleolytic cleavage and ligation"/>
    <property type="evidence" value="ECO:0007669"/>
    <property type="project" value="UniProtKB-UniRule"/>
</dbReference>
<dbReference type="NCBIfam" id="NF002014">
    <property type="entry name" value="PRK00819.1-4"/>
    <property type="match status" value="1"/>
</dbReference>
<dbReference type="GO" id="GO:0003950">
    <property type="term" value="F:NAD+ poly-ADP-ribosyltransferase activity"/>
    <property type="evidence" value="ECO:0007669"/>
    <property type="project" value="InterPro"/>
</dbReference>
<dbReference type="PANTHER" id="PTHR12684:SF2">
    <property type="entry name" value="TRNA 2'-PHOSPHOTRANSFERASE 1"/>
    <property type="match status" value="1"/>
</dbReference>
<dbReference type="EMBL" id="CP036263">
    <property type="protein sequence ID" value="QDS99227.1"/>
    <property type="molecule type" value="Genomic_DNA"/>
</dbReference>
<evidence type="ECO:0000313" key="6">
    <source>
        <dbReference type="EMBL" id="QDS99227.1"/>
    </source>
</evidence>
<evidence type="ECO:0000256" key="2">
    <source>
        <dbReference type="ARBA" id="ARBA00022679"/>
    </source>
</evidence>
<dbReference type="InterPro" id="IPR002745">
    <property type="entry name" value="Ptrans_KptA/Tpt1"/>
</dbReference>
<evidence type="ECO:0000256" key="1">
    <source>
        <dbReference type="ARBA" id="ARBA00009836"/>
    </source>
</evidence>
<reference evidence="6 7" key="1">
    <citation type="submission" date="2019-02" db="EMBL/GenBank/DDBJ databases">
        <title>Deep-cultivation of Planctomycetes and their phenomic and genomic characterization uncovers novel biology.</title>
        <authorList>
            <person name="Wiegand S."/>
            <person name="Jogler M."/>
            <person name="Boedeker C."/>
            <person name="Pinto D."/>
            <person name="Vollmers J."/>
            <person name="Rivas-Marin E."/>
            <person name="Kohn T."/>
            <person name="Peeters S.H."/>
            <person name="Heuer A."/>
            <person name="Rast P."/>
            <person name="Oberbeckmann S."/>
            <person name="Bunk B."/>
            <person name="Jeske O."/>
            <person name="Meyerdierks A."/>
            <person name="Storesund J.E."/>
            <person name="Kallscheuer N."/>
            <person name="Luecker S."/>
            <person name="Lage O.M."/>
            <person name="Pohl T."/>
            <person name="Merkel B.J."/>
            <person name="Hornburger P."/>
            <person name="Mueller R.-W."/>
            <person name="Bruemmer F."/>
            <person name="Labrenz M."/>
            <person name="Spormann A.M."/>
            <person name="Op den Camp H."/>
            <person name="Overmann J."/>
            <person name="Amann R."/>
            <person name="Jetten M.S.M."/>
            <person name="Mascher T."/>
            <person name="Medema M.H."/>
            <person name="Devos D.P."/>
            <person name="Kaster A.-K."/>
            <person name="Ovreas L."/>
            <person name="Rohde M."/>
            <person name="Galperin M.Y."/>
            <person name="Jogler C."/>
        </authorList>
    </citation>
    <scope>NUCLEOTIDE SEQUENCE [LARGE SCALE GENOMIC DNA]</scope>
    <source>
        <strain evidence="6 7">HG15A2</strain>
    </source>
</reference>
<evidence type="ECO:0000256" key="3">
    <source>
        <dbReference type="ARBA" id="ARBA00023027"/>
    </source>
</evidence>
<evidence type="ECO:0000256" key="4">
    <source>
        <dbReference type="ARBA" id="ARBA00025212"/>
    </source>
</evidence>
<dbReference type="KEGG" id="amob:HG15A2_25190"/>
<organism evidence="6 7">
    <name type="scientific">Adhaeretor mobilis</name>
    <dbReference type="NCBI Taxonomy" id="1930276"/>
    <lineage>
        <taxon>Bacteria</taxon>
        <taxon>Pseudomonadati</taxon>
        <taxon>Planctomycetota</taxon>
        <taxon>Planctomycetia</taxon>
        <taxon>Pirellulales</taxon>
        <taxon>Lacipirellulaceae</taxon>
        <taxon>Adhaeretor</taxon>
    </lineage>
</organism>
<dbReference type="InterPro" id="IPR022928">
    <property type="entry name" value="RNA_2'-PTrans_KptA"/>
</dbReference>
<dbReference type="EC" id="2.7.1.-" evidence="5"/>
<proteinExistence type="inferred from homology"/>
<dbReference type="AlphaFoldDB" id="A0A517MWP0"/>
<dbReference type="Gene3D" id="1.10.10.970">
    <property type="entry name" value="RNA 2'-phosphotransferase, Tpt1/KptA family, N-terminal domain"/>
    <property type="match status" value="1"/>
</dbReference>
<dbReference type="Gene3D" id="3.20.170.30">
    <property type="match status" value="1"/>
</dbReference>
<comment type="function">
    <text evidence="4 5">Removes the 2'-phosphate from RNA via an intermediate in which the phosphate is ADP-ribosylated by NAD followed by a presumed transesterification to release the RNA and generate ADP-ribose 1''-2''-cyclic phosphate (APPR&gt;P). May function as an ADP-ribosylase.</text>
</comment>